<proteinExistence type="predicted"/>
<dbReference type="EMBL" id="CM035407">
    <property type="protein sequence ID" value="KAH7443911.1"/>
    <property type="molecule type" value="Genomic_DNA"/>
</dbReference>
<dbReference type="Proteomes" id="UP000825935">
    <property type="component" value="Chromosome 2"/>
</dbReference>
<comment type="caution">
    <text evidence="2">The sequence shown here is derived from an EMBL/GenBank/DDBJ whole genome shotgun (WGS) entry which is preliminary data.</text>
</comment>
<evidence type="ECO:0000256" key="1">
    <source>
        <dbReference type="SAM" id="MobiDB-lite"/>
    </source>
</evidence>
<gene>
    <name evidence="2" type="ORF">KP509_02G055400</name>
</gene>
<sequence>MPHGAHVTTHASRRPTRHPSPPLCSSSSSSSQKKETLEKHRDDGRAHKCTAWLLHPQTNCTCTNERPSKGCTETESFLPFTFDIFNEEGPTKEHYSFTERTTALVKNRRSCEKKGINDREKCFTSAQDLILVEVMPLCMIQEHRFMIVTRSERIKGSD</sequence>
<feature type="compositionally biased region" description="Basic and acidic residues" evidence="1">
    <location>
        <begin position="32"/>
        <end position="42"/>
    </location>
</feature>
<name>A0A8T2V603_CERRI</name>
<protein>
    <submittedName>
        <fullName evidence="2">Uncharacterized protein</fullName>
    </submittedName>
</protein>
<dbReference type="AlphaFoldDB" id="A0A8T2V603"/>
<reference evidence="2" key="1">
    <citation type="submission" date="2021-08" db="EMBL/GenBank/DDBJ databases">
        <title>WGS assembly of Ceratopteris richardii.</title>
        <authorList>
            <person name="Marchant D.B."/>
            <person name="Chen G."/>
            <person name="Jenkins J."/>
            <person name="Shu S."/>
            <person name="Leebens-Mack J."/>
            <person name="Grimwood J."/>
            <person name="Schmutz J."/>
            <person name="Soltis P."/>
            <person name="Soltis D."/>
            <person name="Chen Z.-H."/>
        </authorList>
    </citation>
    <scope>NUCLEOTIDE SEQUENCE</scope>
    <source>
        <strain evidence="2">Whitten #5841</strain>
        <tissue evidence="2">Leaf</tissue>
    </source>
</reference>
<organism evidence="2 3">
    <name type="scientific">Ceratopteris richardii</name>
    <name type="common">Triangle waterfern</name>
    <dbReference type="NCBI Taxonomy" id="49495"/>
    <lineage>
        <taxon>Eukaryota</taxon>
        <taxon>Viridiplantae</taxon>
        <taxon>Streptophyta</taxon>
        <taxon>Embryophyta</taxon>
        <taxon>Tracheophyta</taxon>
        <taxon>Polypodiopsida</taxon>
        <taxon>Polypodiidae</taxon>
        <taxon>Polypodiales</taxon>
        <taxon>Pteridineae</taxon>
        <taxon>Pteridaceae</taxon>
        <taxon>Parkerioideae</taxon>
        <taxon>Ceratopteris</taxon>
    </lineage>
</organism>
<evidence type="ECO:0000313" key="3">
    <source>
        <dbReference type="Proteomes" id="UP000825935"/>
    </source>
</evidence>
<keyword evidence="3" id="KW-1185">Reference proteome</keyword>
<accession>A0A8T2V603</accession>
<feature type="region of interest" description="Disordered" evidence="1">
    <location>
        <begin position="1"/>
        <end position="42"/>
    </location>
</feature>
<evidence type="ECO:0000313" key="2">
    <source>
        <dbReference type="EMBL" id="KAH7443911.1"/>
    </source>
</evidence>